<evidence type="ECO:0000256" key="1">
    <source>
        <dbReference type="SAM" id="MobiDB-lite"/>
    </source>
</evidence>
<protein>
    <submittedName>
        <fullName evidence="2">Uncharacterized protein</fullName>
    </submittedName>
</protein>
<proteinExistence type="predicted"/>
<dbReference type="EMBL" id="GBRH01243706">
    <property type="protein sequence ID" value="JAD54189.1"/>
    <property type="molecule type" value="Transcribed_RNA"/>
</dbReference>
<feature type="region of interest" description="Disordered" evidence="1">
    <location>
        <begin position="1"/>
        <end position="36"/>
    </location>
</feature>
<accession>A0A0A9Q8J8</accession>
<evidence type="ECO:0000313" key="2">
    <source>
        <dbReference type="EMBL" id="JAD54189.1"/>
    </source>
</evidence>
<feature type="compositionally biased region" description="Low complexity" evidence="1">
    <location>
        <begin position="1"/>
        <end position="26"/>
    </location>
</feature>
<dbReference type="AlphaFoldDB" id="A0A0A9Q8J8"/>
<name>A0A0A9Q8J8_ARUDO</name>
<reference evidence="2" key="1">
    <citation type="submission" date="2014-09" db="EMBL/GenBank/DDBJ databases">
        <authorList>
            <person name="Magalhaes I.L.F."/>
            <person name="Oliveira U."/>
            <person name="Santos F.R."/>
            <person name="Vidigal T.H.D.A."/>
            <person name="Brescovit A.D."/>
            <person name="Santos A.J."/>
        </authorList>
    </citation>
    <scope>NUCLEOTIDE SEQUENCE</scope>
    <source>
        <tissue evidence="2">Shoot tissue taken approximately 20 cm above the soil surface</tissue>
    </source>
</reference>
<organism evidence="2">
    <name type="scientific">Arundo donax</name>
    <name type="common">Giant reed</name>
    <name type="synonym">Donax arundinaceus</name>
    <dbReference type="NCBI Taxonomy" id="35708"/>
    <lineage>
        <taxon>Eukaryota</taxon>
        <taxon>Viridiplantae</taxon>
        <taxon>Streptophyta</taxon>
        <taxon>Embryophyta</taxon>
        <taxon>Tracheophyta</taxon>
        <taxon>Spermatophyta</taxon>
        <taxon>Magnoliopsida</taxon>
        <taxon>Liliopsida</taxon>
        <taxon>Poales</taxon>
        <taxon>Poaceae</taxon>
        <taxon>PACMAD clade</taxon>
        <taxon>Arundinoideae</taxon>
        <taxon>Arundineae</taxon>
        <taxon>Arundo</taxon>
    </lineage>
</organism>
<reference evidence="2" key="2">
    <citation type="journal article" date="2015" name="Data Brief">
        <title>Shoot transcriptome of the giant reed, Arundo donax.</title>
        <authorList>
            <person name="Barrero R.A."/>
            <person name="Guerrero F.D."/>
            <person name="Moolhuijzen P."/>
            <person name="Goolsby J.A."/>
            <person name="Tidwell J."/>
            <person name="Bellgard S.E."/>
            <person name="Bellgard M.I."/>
        </authorList>
    </citation>
    <scope>NUCLEOTIDE SEQUENCE</scope>
    <source>
        <tissue evidence="2">Shoot tissue taken approximately 20 cm above the soil surface</tissue>
    </source>
</reference>
<sequence length="36" mass="3406">MSFSTFGTSSFTSATSGASSAGASFSCGCLPSFGAT</sequence>